<organism evidence="1 2">
    <name type="scientific">Mucuna pruriens</name>
    <name type="common">Velvet bean</name>
    <name type="synonym">Dolichos pruriens</name>
    <dbReference type="NCBI Taxonomy" id="157652"/>
    <lineage>
        <taxon>Eukaryota</taxon>
        <taxon>Viridiplantae</taxon>
        <taxon>Streptophyta</taxon>
        <taxon>Embryophyta</taxon>
        <taxon>Tracheophyta</taxon>
        <taxon>Spermatophyta</taxon>
        <taxon>Magnoliopsida</taxon>
        <taxon>eudicotyledons</taxon>
        <taxon>Gunneridae</taxon>
        <taxon>Pentapetalae</taxon>
        <taxon>rosids</taxon>
        <taxon>fabids</taxon>
        <taxon>Fabales</taxon>
        <taxon>Fabaceae</taxon>
        <taxon>Papilionoideae</taxon>
        <taxon>50 kb inversion clade</taxon>
        <taxon>NPAAA clade</taxon>
        <taxon>indigoferoid/millettioid clade</taxon>
        <taxon>Phaseoleae</taxon>
        <taxon>Mucuna</taxon>
    </lineage>
</organism>
<dbReference type="EMBL" id="QJKJ01000094">
    <property type="protein sequence ID" value="RDY14314.1"/>
    <property type="molecule type" value="Genomic_DNA"/>
</dbReference>
<gene>
    <name evidence="1" type="ORF">CR513_00633</name>
</gene>
<keyword evidence="2" id="KW-1185">Reference proteome</keyword>
<proteinExistence type="predicted"/>
<sequence>MDWCGSSTPRTPEYRTMNEERHEIKANILAIHCEALILDWRGHQKPLPFHPLAWIDREEGQSFWFFHVVKELNNENRWRVPDRIDRIINGSSRRDLLLNSQNFFRSIPAGAENPSLSRLCYRRLWGSRNRRALILGWVYYLDAFSSYPLRTWLPSVYRGHDNWHTRGASFPVLSY</sequence>
<dbReference type="AlphaFoldDB" id="A0A371IH75"/>
<dbReference type="OrthoDB" id="1399495at2759"/>
<evidence type="ECO:0000313" key="2">
    <source>
        <dbReference type="Proteomes" id="UP000257109"/>
    </source>
</evidence>
<accession>A0A371IH75</accession>
<dbReference type="Proteomes" id="UP000257109">
    <property type="component" value="Unassembled WGS sequence"/>
</dbReference>
<protein>
    <submittedName>
        <fullName evidence="1">Uncharacterized protein</fullName>
    </submittedName>
</protein>
<reference evidence="1" key="1">
    <citation type="submission" date="2018-05" db="EMBL/GenBank/DDBJ databases">
        <title>Draft genome of Mucuna pruriens seed.</title>
        <authorList>
            <person name="Nnadi N.E."/>
            <person name="Vos R."/>
            <person name="Hasami M.H."/>
            <person name="Devisetty U.K."/>
            <person name="Aguiy J.C."/>
        </authorList>
    </citation>
    <scope>NUCLEOTIDE SEQUENCE [LARGE SCALE GENOMIC DNA]</scope>
    <source>
        <strain evidence="1">JCA_2017</strain>
    </source>
</reference>
<evidence type="ECO:0000313" key="1">
    <source>
        <dbReference type="EMBL" id="RDY14314.1"/>
    </source>
</evidence>
<comment type="caution">
    <text evidence="1">The sequence shown here is derived from an EMBL/GenBank/DDBJ whole genome shotgun (WGS) entry which is preliminary data.</text>
</comment>
<name>A0A371IH75_MUCPR</name>
<feature type="non-terminal residue" evidence="1">
    <location>
        <position position="1"/>
    </location>
</feature>